<evidence type="ECO:0000313" key="2">
    <source>
        <dbReference type="Proteomes" id="UP000308600"/>
    </source>
</evidence>
<gene>
    <name evidence="1" type="ORF">BDN72DRAFT_130316</name>
</gene>
<proteinExistence type="predicted"/>
<accession>A0ACD3AM58</accession>
<organism evidence="1 2">
    <name type="scientific">Pluteus cervinus</name>
    <dbReference type="NCBI Taxonomy" id="181527"/>
    <lineage>
        <taxon>Eukaryota</taxon>
        <taxon>Fungi</taxon>
        <taxon>Dikarya</taxon>
        <taxon>Basidiomycota</taxon>
        <taxon>Agaricomycotina</taxon>
        <taxon>Agaricomycetes</taxon>
        <taxon>Agaricomycetidae</taxon>
        <taxon>Agaricales</taxon>
        <taxon>Pluteineae</taxon>
        <taxon>Pluteaceae</taxon>
        <taxon>Pluteus</taxon>
    </lineage>
</organism>
<dbReference type="EMBL" id="ML208394">
    <property type="protein sequence ID" value="TFK66793.1"/>
    <property type="molecule type" value="Genomic_DNA"/>
</dbReference>
<dbReference type="Proteomes" id="UP000308600">
    <property type="component" value="Unassembled WGS sequence"/>
</dbReference>
<evidence type="ECO:0000313" key="1">
    <source>
        <dbReference type="EMBL" id="TFK66793.1"/>
    </source>
</evidence>
<name>A0ACD3AM58_9AGAR</name>
<keyword evidence="2" id="KW-1185">Reference proteome</keyword>
<reference evidence="1 2" key="1">
    <citation type="journal article" date="2019" name="Nat. Ecol. Evol.">
        <title>Megaphylogeny resolves global patterns of mushroom evolution.</title>
        <authorList>
            <person name="Varga T."/>
            <person name="Krizsan K."/>
            <person name="Foldi C."/>
            <person name="Dima B."/>
            <person name="Sanchez-Garcia M."/>
            <person name="Sanchez-Ramirez S."/>
            <person name="Szollosi G.J."/>
            <person name="Szarkandi J.G."/>
            <person name="Papp V."/>
            <person name="Albert L."/>
            <person name="Andreopoulos W."/>
            <person name="Angelini C."/>
            <person name="Antonin V."/>
            <person name="Barry K.W."/>
            <person name="Bougher N.L."/>
            <person name="Buchanan P."/>
            <person name="Buyck B."/>
            <person name="Bense V."/>
            <person name="Catcheside P."/>
            <person name="Chovatia M."/>
            <person name="Cooper J."/>
            <person name="Damon W."/>
            <person name="Desjardin D."/>
            <person name="Finy P."/>
            <person name="Geml J."/>
            <person name="Haridas S."/>
            <person name="Hughes K."/>
            <person name="Justo A."/>
            <person name="Karasinski D."/>
            <person name="Kautmanova I."/>
            <person name="Kiss B."/>
            <person name="Kocsube S."/>
            <person name="Kotiranta H."/>
            <person name="LaButti K.M."/>
            <person name="Lechner B.E."/>
            <person name="Liimatainen K."/>
            <person name="Lipzen A."/>
            <person name="Lukacs Z."/>
            <person name="Mihaltcheva S."/>
            <person name="Morgado L.N."/>
            <person name="Niskanen T."/>
            <person name="Noordeloos M.E."/>
            <person name="Ohm R.A."/>
            <person name="Ortiz-Santana B."/>
            <person name="Ovrebo C."/>
            <person name="Racz N."/>
            <person name="Riley R."/>
            <person name="Savchenko A."/>
            <person name="Shiryaev A."/>
            <person name="Soop K."/>
            <person name="Spirin V."/>
            <person name="Szebenyi C."/>
            <person name="Tomsovsky M."/>
            <person name="Tulloss R.E."/>
            <person name="Uehling J."/>
            <person name="Grigoriev I.V."/>
            <person name="Vagvolgyi C."/>
            <person name="Papp T."/>
            <person name="Martin F.M."/>
            <person name="Miettinen O."/>
            <person name="Hibbett D.S."/>
            <person name="Nagy L.G."/>
        </authorList>
    </citation>
    <scope>NUCLEOTIDE SEQUENCE [LARGE SCALE GENOMIC DNA]</scope>
    <source>
        <strain evidence="1 2">NL-1719</strain>
    </source>
</reference>
<protein>
    <submittedName>
        <fullName evidence="1">Uncharacterized protein</fullName>
    </submittedName>
</protein>
<sequence length="272" mass="30993">MSQATMPFSIPPQLPLEILFEIFTLACTDDGRTGSSLSVVSRHFREASKGFRFQSVAITGLDSLWRFLLLIREIPSKQRRVVFLRIEEAAEGEHGFRMAYQRQHTFNPVLEEVFRLIAPSLKVLHIRQISLDLGSLASWNLPQLTELTIRECTKVGRSVPITLPRLQYLDLWEPSVEIWRNTSLLPKSITHICVTTAHVDRLYEALAQASDDSPKFFASKKIYLRPILDSASTIRRLSSTTSWLTVLPTVYPPAKKTAAMIWERRLSGSALW</sequence>